<dbReference type="OMA" id="MEGTHES"/>
<evidence type="ECO:0000256" key="3">
    <source>
        <dbReference type="SAM" id="Phobius"/>
    </source>
</evidence>
<dbReference type="Pfam" id="PF00954">
    <property type="entry name" value="S_locus_glycop"/>
    <property type="match status" value="1"/>
</dbReference>
<protein>
    <submittedName>
        <fullName evidence="5">Putative non-specific serine/threonine protein kinase</fullName>
        <ecNumber evidence="5">2.7.11.1</ecNumber>
    </submittedName>
</protein>
<evidence type="ECO:0000256" key="1">
    <source>
        <dbReference type="ARBA" id="ARBA00022729"/>
    </source>
</evidence>
<dbReference type="Gramene" id="PRQ44982">
    <property type="protein sequence ID" value="PRQ44982"/>
    <property type="gene ID" value="RchiOBHm_Chr3g0485181"/>
</dbReference>
<keyword evidence="3" id="KW-1133">Transmembrane helix</keyword>
<evidence type="ECO:0000313" key="5">
    <source>
        <dbReference type="EMBL" id="PRQ44982.1"/>
    </source>
</evidence>
<keyword evidence="5" id="KW-0723">Serine/threonine-protein kinase</keyword>
<dbReference type="EMBL" id="PDCK01000041">
    <property type="protein sequence ID" value="PRQ44982.1"/>
    <property type="molecule type" value="Genomic_DNA"/>
</dbReference>
<feature type="transmembrane region" description="Helical" evidence="3">
    <location>
        <begin position="26"/>
        <end position="47"/>
    </location>
</feature>
<evidence type="ECO:0000259" key="4">
    <source>
        <dbReference type="PROSITE" id="PS50948"/>
    </source>
</evidence>
<keyword evidence="5" id="KW-0418">Kinase</keyword>
<dbReference type="AlphaFoldDB" id="A0A2P6REY3"/>
<name>A0A2P6REY3_ROSCH</name>
<organism evidence="5 6">
    <name type="scientific">Rosa chinensis</name>
    <name type="common">China rose</name>
    <dbReference type="NCBI Taxonomy" id="74649"/>
    <lineage>
        <taxon>Eukaryota</taxon>
        <taxon>Viridiplantae</taxon>
        <taxon>Streptophyta</taxon>
        <taxon>Embryophyta</taxon>
        <taxon>Tracheophyta</taxon>
        <taxon>Spermatophyta</taxon>
        <taxon>Magnoliopsida</taxon>
        <taxon>eudicotyledons</taxon>
        <taxon>Gunneridae</taxon>
        <taxon>Pentapetalae</taxon>
        <taxon>rosids</taxon>
        <taxon>fabids</taxon>
        <taxon>Rosales</taxon>
        <taxon>Rosaceae</taxon>
        <taxon>Rosoideae</taxon>
        <taxon>Rosoideae incertae sedis</taxon>
        <taxon>Rosa</taxon>
    </lineage>
</organism>
<dbReference type="Pfam" id="PF08276">
    <property type="entry name" value="PAN_2"/>
    <property type="match status" value="1"/>
</dbReference>
<dbReference type="PANTHER" id="PTHR32444:SF250">
    <property type="entry name" value="NON-SPECIFIC SERINE_THREONINE PROTEIN KINASE"/>
    <property type="match status" value="1"/>
</dbReference>
<keyword evidence="5" id="KW-0808">Transferase</keyword>
<reference evidence="5 6" key="1">
    <citation type="journal article" date="2018" name="Nat. Genet.">
        <title>The Rosa genome provides new insights in the design of modern roses.</title>
        <authorList>
            <person name="Bendahmane M."/>
        </authorList>
    </citation>
    <scope>NUCLEOTIDE SEQUENCE [LARGE SCALE GENOMIC DNA]</scope>
    <source>
        <strain evidence="6">cv. Old Blush</strain>
    </source>
</reference>
<comment type="caution">
    <text evidence="5">The sequence shown here is derived from an EMBL/GenBank/DDBJ whole genome shotgun (WGS) entry which is preliminary data.</text>
</comment>
<dbReference type="InterPro" id="IPR003609">
    <property type="entry name" value="Pan_app"/>
</dbReference>
<dbReference type="Proteomes" id="UP000238479">
    <property type="component" value="Chromosome 3"/>
</dbReference>
<dbReference type="PANTHER" id="PTHR32444">
    <property type="entry name" value="BULB-TYPE LECTIN DOMAIN-CONTAINING PROTEIN"/>
    <property type="match status" value="1"/>
</dbReference>
<dbReference type="SMART" id="SM00473">
    <property type="entry name" value="PAN_AP"/>
    <property type="match status" value="1"/>
</dbReference>
<gene>
    <name evidence="5" type="ORF">RchiOBHm_Chr3g0485181</name>
</gene>
<dbReference type="PROSITE" id="PS50948">
    <property type="entry name" value="PAN"/>
    <property type="match status" value="1"/>
</dbReference>
<keyword evidence="1" id="KW-0732">Signal</keyword>
<proteinExistence type="predicted"/>
<sequence>MIYRYRSGFSLDDNVIKGSKHFSYSFFYYTTISYFSISLEGIADLMLSESGMNWFLNWETPYNPCDNYGCLKGYVPKSDDEWSKGNWTGGCVRKTKFFCDSDTSKSVSTRTKENDDGFWKIIRLKVPDSHELVLTTLDTENTPDDCKIWCLNNCSCLAYAFVNKIGCLVWSKDLIDIQQFSFGGEDLYVRLAQAELGNL</sequence>
<keyword evidence="6" id="KW-1185">Reference proteome</keyword>
<keyword evidence="3" id="KW-0472">Membrane</keyword>
<evidence type="ECO:0000256" key="2">
    <source>
        <dbReference type="ARBA" id="ARBA00023157"/>
    </source>
</evidence>
<evidence type="ECO:0000313" key="6">
    <source>
        <dbReference type="Proteomes" id="UP000238479"/>
    </source>
</evidence>
<feature type="domain" description="Apple" evidence="4">
    <location>
        <begin position="99"/>
        <end position="192"/>
    </location>
</feature>
<dbReference type="InterPro" id="IPR000858">
    <property type="entry name" value="S_locus_glycoprot_dom"/>
</dbReference>
<keyword evidence="2" id="KW-1015">Disulfide bond</keyword>
<dbReference type="CDD" id="cd01098">
    <property type="entry name" value="PAN_AP_plant"/>
    <property type="match status" value="1"/>
</dbReference>
<dbReference type="STRING" id="74649.A0A2P6REY3"/>
<dbReference type="EC" id="2.7.11.1" evidence="5"/>
<keyword evidence="3" id="KW-0812">Transmembrane</keyword>
<accession>A0A2P6REY3</accession>
<dbReference type="GO" id="GO:0004674">
    <property type="term" value="F:protein serine/threonine kinase activity"/>
    <property type="evidence" value="ECO:0007669"/>
    <property type="project" value="UniProtKB-KW"/>
</dbReference>
<dbReference type="GO" id="GO:0048544">
    <property type="term" value="P:recognition of pollen"/>
    <property type="evidence" value="ECO:0007669"/>
    <property type="project" value="InterPro"/>
</dbReference>